<evidence type="ECO:0000256" key="2">
    <source>
        <dbReference type="ARBA" id="ARBA00004196"/>
    </source>
</evidence>
<dbReference type="CDD" id="cd12797">
    <property type="entry name" value="M23_peptidase"/>
    <property type="match status" value="1"/>
</dbReference>
<dbReference type="GO" id="GO:0030313">
    <property type="term" value="C:cell envelope"/>
    <property type="evidence" value="ECO:0007669"/>
    <property type="project" value="UniProtKB-SubCell"/>
</dbReference>
<dbReference type="InterPro" id="IPR016047">
    <property type="entry name" value="M23ase_b-sheet_dom"/>
</dbReference>
<dbReference type="Gene3D" id="2.70.70.10">
    <property type="entry name" value="Glucose Permease (Domain IIA)"/>
    <property type="match status" value="1"/>
</dbReference>
<dbReference type="FunFam" id="2.70.70.10:FF:000002">
    <property type="entry name" value="Murein DD-endopeptidase MepM"/>
    <property type="match status" value="1"/>
</dbReference>
<dbReference type="GO" id="GO:0006508">
    <property type="term" value="P:proteolysis"/>
    <property type="evidence" value="ECO:0007669"/>
    <property type="project" value="UniProtKB-KW"/>
</dbReference>
<feature type="domain" description="Csd3-like second N-terminal" evidence="9">
    <location>
        <begin position="181"/>
        <end position="304"/>
    </location>
</feature>
<dbReference type="InterPro" id="IPR011055">
    <property type="entry name" value="Dup_hybrid_motif"/>
</dbReference>
<name>A0A4Q7IJL2_9GAMM</name>
<evidence type="ECO:0000256" key="1">
    <source>
        <dbReference type="ARBA" id="ARBA00001947"/>
    </source>
</evidence>
<keyword evidence="7" id="KW-0482">Metalloprotease</keyword>
<dbReference type="PANTHER" id="PTHR21666">
    <property type="entry name" value="PEPTIDASE-RELATED"/>
    <property type="match status" value="1"/>
</dbReference>
<dbReference type="Proteomes" id="UP000291338">
    <property type="component" value="Unassembled WGS sequence"/>
</dbReference>
<sequence length="458" mass="51659">MNDLMKRTKFIFFGLLPKLPRKHSVAIVVSTLMLAWLISLESTKDHLVVDKQTDIDAVITAKTNLISDQVTDLAEQGETASFKVSSEPEYQHAEVVISVGDTLSAIFERLNVSQHTLYEILSADESILALETLKPNNVLIFKYLTKNHELQELELFVHAGHRIIYRRAGDGGIEYETVIQDGEWRTRLVSGEVKGSFYLSAQKAGLTEADAAVVTNIFKEQINFTRALRRGDKFQIIKNEQFVDGNPTGQAHIVSARFQQKTHEYTAFLFNDGRFYDKQGHSLTRAFRRLPLQKSYRVSSHFNPKRKHPVTGRIRPHNGIDFATPIGTKVISTGDGVVTRIGNHKFAGKYIDIKHSSRYKTRYLHLHKINVHKGQSIKRGQIIALSGNTGRSTGPHLHFELHINGRPVDPLKAKIPLTRSLTKSDKTAFLKLVSVRTNMLDSLLDPEINKAHETILAD</sequence>
<accession>A0A4Q7IJL2</accession>
<evidence type="ECO:0000313" key="10">
    <source>
        <dbReference type="EMBL" id="RZQ51795.1"/>
    </source>
</evidence>
<organism evidence="10 11">
    <name type="scientific">Pseudoalteromonas phenolica</name>
    <dbReference type="NCBI Taxonomy" id="161398"/>
    <lineage>
        <taxon>Bacteria</taxon>
        <taxon>Pseudomonadati</taxon>
        <taxon>Pseudomonadota</taxon>
        <taxon>Gammaproteobacteria</taxon>
        <taxon>Alteromonadales</taxon>
        <taxon>Pseudoalteromonadaceae</taxon>
        <taxon>Pseudoalteromonas</taxon>
    </lineage>
</organism>
<evidence type="ECO:0000256" key="4">
    <source>
        <dbReference type="ARBA" id="ARBA00022723"/>
    </source>
</evidence>
<gene>
    <name evidence="10" type="ORF">C1E23_17565</name>
</gene>
<dbReference type="EMBL" id="PPSX01000078">
    <property type="protein sequence ID" value="RZQ51795.1"/>
    <property type="molecule type" value="Genomic_DNA"/>
</dbReference>
<dbReference type="Pfam" id="PF19425">
    <property type="entry name" value="Csd3_N2"/>
    <property type="match status" value="1"/>
</dbReference>
<keyword evidence="3" id="KW-0645">Protease</keyword>
<dbReference type="SUPFAM" id="SSF51261">
    <property type="entry name" value="Duplicated hybrid motif"/>
    <property type="match status" value="1"/>
</dbReference>
<evidence type="ECO:0000259" key="9">
    <source>
        <dbReference type="Pfam" id="PF19425"/>
    </source>
</evidence>
<reference evidence="10 11" key="1">
    <citation type="submission" date="2018-01" db="EMBL/GenBank/DDBJ databases">
        <title>Co-occurrence of chitin degradation, pigmentation and bioactivity in marine Pseudoalteromonas.</title>
        <authorList>
            <person name="Paulsen S."/>
            <person name="Gram L."/>
            <person name="Machado H."/>
        </authorList>
    </citation>
    <scope>NUCLEOTIDE SEQUENCE [LARGE SCALE GENOMIC DNA]</scope>
    <source>
        <strain evidence="10 11">S3898</strain>
    </source>
</reference>
<comment type="caution">
    <text evidence="10">The sequence shown here is derived from an EMBL/GenBank/DDBJ whole genome shotgun (WGS) entry which is preliminary data.</text>
</comment>
<evidence type="ECO:0000256" key="6">
    <source>
        <dbReference type="ARBA" id="ARBA00022833"/>
    </source>
</evidence>
<dbReference type="GO" id="GO:0046872">
    <property type="term" value="F:metal ion binding"/>
    <property type="evidence" value="ECO:0007669"/>
    <property type="project" value="UniProtKB-KW"/>
</dbReference>
<keyword evidence="4" id="KW-0479">Metal-binding</keyword>
<evidence type="ECO:0000313" key="11">
    <source>
        <dbReference type="Proteomes" id="UP000291338"/>
    </source>
</evidence>
<evidence type="ECO:0000256" key="7">
    <source>
        <dbReference type="ARBA" id="ARBA00023049"/>
    </source>
</evidence>
<dbReference type="PANTHER" id="PTHR21666:SF292">
    <property type="entry name" value="MUREIN DD-ENDOPEPTIDASE MEPM"/>
    <property type="match status" value="1"/>
</dbReference>
<dbReference type="AlphaFoldDB" id="A0A4Q7IJL2"/>
<evidence type="ECO:0000256" key="3">
    <source>
        <dbReference type="ARBA" id="ARBA00022670"/>
    </source>
</evidence>
<feature type="domain" description="M23ase beta-sheet core" evidence="8">
    <location>
        <begin position="316"/>
        <end position="410"/>
    </location>
</feature>
<protein>
    <submittedName>
        <fullName evidence="10">Peptidase M23</fullName>
    </submittedName>
</protein>
<evidence type="ECO:0000256" key="5">
    <source>
        <dbReference type="ARBA" id="ARBA00022801"/>
    </source>
</evidence>
<dbReference type="Gene3D" id="3.10.450.350">
    <property type="match status" value="2"/>
</dbReference>
<evidence type="ECO:0000259" key="8">
    <source>
        <dbReference type="Pfam" id="PF01551"/>
    </source>
</evidence>
<comment type="cofactor">
    <cofactor evidence="1">
        <name>Zn(2+)</name>
        <dbReference type="ChEBI" id="CHEBI:29105"/>
    </cofactor>
</comment>
<proteinExistence type="predicted"/>
<dbReference type="GO" id="GO:0004222">
    <property type="term" value="F:metalloendopeptidase activity"/>
    <property type="evidence" value="ECO:0007669"/>
    <property type="project" value="TreeGrafter"/>
</dbReference>
<comment type="subcellular location">
    <subcellularLocation>
        <location evidence="2">Cell envelope</location>
    </subcellularLocation>
</comment>
<keyword evidence="5" id="KW-0378">Hydrolase</keyword>
<dbReference type="InterPro" id="IPR050570">
    <property type="entry name" value="Cell_wall_metabolism_enzyme"/>
</dbReference>
<dbReference type="Pfam" id="PF01551">
    <property type="entry name" value="Peptidase_M23"/>
    <property type="match status" value="1"/>
</dbReference>
<dbReference type="InterPro" id="IPR045834">
    <property type="entry name" value="Csd3_N2"/>
</dbReference>
<keyword evidence="6" id="KW-0862">Zinc</keyword>